<keyword evidence="1" id="KW-0472">Membrane</keyword>
<protein>
    <submittedName>
        <fullName evidence="2">Uncharacterized protein</fullName>
    </submittedName>
</protein>
<name>A0A7S8FHH9_9BACT</name>
<dbReference type="EMBL" id="CP047423">
    <property type="protein sequence ID" value="QPD05968.1"/>
    <property type="molecule type" value="Genomic_DNA"/>
</dbReference>
<sequence>MILAGLFATALFLGLIVGDWLYFIRLTPDAVRYGCRVADRPDQWSGTAISVVRERFTPNGLLMLPHGVAWFYPELSQIAIRPQYRFFSKRFRTAWPMKGLIQLSSHDQGVGALCAKRIPWSSALITFMWFVVVSIGSLTFVIQYAMGGGFASLGGVLVGVGIIALAGLVVAFGLVTLALSYRLEDARLMKVYDELRDVLAKPVSS</sequence>
<organism evidence="2 3">
    <name type="scientific">Candidatus Nitrospira kreftii</name>
    <dbReference type="NCBI Taxonomy" id="2652173"/>
    <lineage>
        <taxon>Bacteria</taxon>
        <taxon>Pseudomonadati</taxon>
        <taxon>Nitrospirota</taxon>
        <taxon>Nitrospiria</taxon>
        <taxon>Nitrospirales</taxon>
        <taxon>Nitrospiraceae</taxon>
        <taxon>Nitrospira</taxon>
    </lineage>
</organism>
<evidence type="ECO:0000313" key="3">
    <source>
        <dbReference type="Proteomes" id="UP000593737"/>
    </source>
</evidence>
<feature type="transmembrane region" description="Helical" evidence="1">
    <location>
        <begin position="152"/>
        <end position="179"/>
    </location>
</feature>
<proteinExistence type="predicted"/>
<reference evidence="2 3" key="1">
    <citation type="journal article" date="2020" name="ISME J.">
        <title>Enrichment and physiological characterization of a novel comammox Nitrospira indicates ammonium inhibition of complete nitrification.</title>
        <authorList>
            <person name="Sakoula D."/>
            <person name="Koch H."/>
            <person name="Frank J."/>
            <person name="Jetten M.S.M."/>
            <person name="van Kessel M.A.H.J."/>
            <person name="Lucker S."/>
        </authorList>
    </citation>
    <scope>NUCLEOTIDE SEQUENCE [LARGE SCALE GENOMIC DNA]</scope>
    <source>
        <strain evidence="2">Comreactor17</strain>
    </source>
</reference>
<feature type="transmembrane region" description="Helical" evidence="1">
    <location>
        <begin position="123"/>
        <end position="146"/>
    </location>
</feature>
<evidence type="ECO:0000313" key="2">
    <source>
        <dbReference type="EMBL" id="QPD05968.1"/>
    </source>
</evidence>
<gene>
    <name evidence="2" type="ORF">Nkreftii_003742</name>
</gene>
<dbReference type="KEGG" id="nkf:Nkreftii_003742"/>
<dbReference type="AlphaFoldDB" id="A0A7S8FHH9"/>
<accession>A0A7S8FHH9</accession>
<keyword evidence="1" id="KW-0812">Transmembrane</keyword>
<keyword evidence="1" id="KW-1133">Transmembrane helix</keyword>
<feature type="transmembrane region" description="Helical" evidence="1">
    <location>
        <begin position="6"/>
        <end position="24"/>
    </location>
</feature>
<dbReference type="Proteomes" id="UP000593737">
    <property type="component" value="Chromosome"/>
</dbReference>
<evidence type="ECO:0000256" key="1">
    <source>
        <dbReference type="SAM" id="Phobius"/>
    </source>
</evidence>